<evidence type="ECO:0000313" key="6">
    <source>
        <dbReference type="EMBL" id="MFD0920377.1"/>
    </source>
</evidence>
<feature type="domain" description="Aminodeoxyfutalosine deaminase/Imidazolonepropionase-like composite" evidence="5">
    <location>
        <begin position="47"/>
        <end position="66"/>
    </location>
</feature>
<proteinExistence type="predicted"/>
<evidence type="ECO:0000259" key="4">
    <source>
        <dbReference type="Pfam" id="PF01979"/>
    </source>
</evidence>
<reference evidence="7" key="1">
    <citation type="journal article" date="2019" name="Int. J. Syst. Evol. Microbiol.">
        <title>The Global Catalogue of Microorganisms (GCM) 10K type strain sequencing project: providing services to taxonomists for standard genome sequencing and annotation.</title>
        <authorList>
            <consortium name="The Broad Institute Genomics Platform"/>
            <consortium name="The Broad Institute Genome Sequencing Center for Infectious Disease"/>
            <person name="Wu L."/>
            <person name="Ma J."/>
        </authorList>
    </citation>
    <scope>NUCLEOTIDE SEQUENCE [LARGE SCALE GENOMIC DNA]</scope>
    <source>
        <strain evidence="7">CCUG 56401</strain>
    </source>
</reference>
<dbReference type="SUPFAM" id="SSF51556">
    <property type="entry name" value="Metallo-dependent hydrolases"/>
    <property type="match status" value="1"/>
</dbReference>
<dbReference type="InterPro" id="IPR054418">
    <property type="entry name" value="MQNX/HUTI_composite_N"/>
</dbReference>
<protein>
    <submittedName>
        <fullName evidence="6">Amidohydrolase family protein</fullName>
    </submittedName>
</protein>
<evidence type="ECO:0000256" key="2">
    <source>
        <dbReference type="ARBA" id="ARBA00022801"/>
    </source>
</evidence>
<organism evidence="6 7">
    <name type="scientific">Saccharopolyspora rosea</name>
    <dbReference type="NCBI Taxonomy" id="524884"/>
    <lineage>
        <taxon>Bacteria</taxon>
        <taxon>Bacillati</taxon>
        <taxon>Actinomycetota</taxon>
        <taxon>Actinomycetes</taxon>
        <taxon>Pseudonocardiales</taxon>
        <taxon>Pseudonocardiaceae</taxon>
        <taxon>Saccharopolyspora</taxon>
    </lineage>
</organism>
<evidence type="ECO:0000313" key="7">
    <source>
        <dbReference type="Proteomes" id="UP001597018"/>
    </source>
</evidence>
<dbReference type="RefSeq" id="WP_345600756.1">
    <property type="nucleotide sequence ID" value="NZ_BAABLT010000017.1"/>
</dbReference>
<dbReference type="InterPro" id="IPR011059">
    <property type="entry name" value="Metal-dep_hydrolase_composite"/>
</dbReference>
<evidence type="ECO:0000259" key="5">
    <source>
        <dbReference type="Pfam" id="PF22039"/>
    </source>
</evidence>
<dbReference type="Pfam" id="PF01979">
    <property type="entry name" value="Amidohydro_1"/>
    <property type="match status" value="1"/>
</dbReference>
<keyword evidence="7" id="KW-1185">Reference proteome</keyword>
<dbReference type="PANTHER" id="PTHR43135">
    <property type="entry name" value="ALPHA-D-RIBOSE 1-METHYLPHOSPHONATE 5-TRIPHOSPHATE DIPHOSPHATASE"/>
    <property type="match status" value="1"/>
</dbReference>
<keyword evidence="1" id="KW-0479">Metal-binding</keyword>
<evidence type="ECO:0000256" key="1">
    <source>
        <dbReference type="ARBA" id="ARBA00022723"/>
    </source>
</evidence>
<keyword evidence="2" id="KW-0378">Hydrolase</keyword>
<dbReference type="Gene3D" id="3.20.20.140">
    <property type="entry name" value="Metal-dependent hydrolases"/>
    <property type="match status" value="1"/>
</dbReference>
<dbReference type="PANTHER" id="PTHR43135:SF3">
    <property type="entry name" value="ALPHA-D-RIBOSE 1-METHYLPHOSPHONATE 5-TRIPHOSPHATE DIPHOSPHATASE"/>
    <property type="match status" value="1"/>
</dbReference>
<dbReference type="SUPFAM" id="SSF51338">
    <property type="entry name" value="Composite domain of metallo-dependent hydrolases"/>
    <property type="match status" value="1"/>
</dbReference>
<dbReference type="Pfam" id="PF22039">
    <property type="entry name" value="HUTI_composite_bact"/>
    <property type="match status" value="1"/>
</dbReference>
<feature type="domain" description="Amidohydrolase-related" evidence="4">
    <location>
        <begin position="82"/>
        <end position="406"/>
    </location>
</feature>
<comment type="caution">
    <text evidence="6">The sequence shown here is derived from an EMBL/GenBank/DDBJ whole genome shotgun (WGS) entry which is preliminary data.</text>
</comment>
<dbReference type="EMBL" id="JBHTIW010000006">
    <property type="protein sequence ID" value="MFD0920377.1"/>
    <property type="molecule type" value="Genomic_DNA"/>
</dbReference>
<keyword evidence="3" id="KW-0862">Zinc</keyword>
<evidence type="ECO:0000256" key="3">
    <source>
        <dbReference type="ARBA" id="ARBA00022833"/>
    </source>
</evidence>
<dbReference type="InterPro" id="IPR032466">
    <property type="entry name" value="Metal_Hydrolase"/>
</dbReference>
<accession>A0ABW3FRJ5</accession>
<name>A0ABW3FRJ5_9PSEU</name>
<sequence length="420" mass="44523">MIGESAATAVAAVPAWSADDKEVQRMQQLITAAHVLVGPAGQRIDDGAVLVDGDTITAVGPRAEVVPQAGEGARRRDFPAGTVLPGLINSHVHLAFDASLDAIDNVIDADDTDLLLGMAGRAQRLLRSGVTTIRDLGDRGAAAVRLRDAVERGELDGPRILAAGPPVTIPRGHCWFFGGEADGEEEIRRRVRRNAELGVDVIKVMASGGQMTPSSPPMWASQFSTAELAAVTEEAARAGLPVAAHAHGAEAIASAVEAGVTTIEHCTWLGDGGYDRRDEVAKRMADQGIYACSTMPPRWRDFLDRIGPQRAEHVMHRLRWMDELGVQLITGTDAGVPRSDFDGFPDALGVYEHLGFDRERIIEMATVTSAAALGVADRVGRLAAGCTADLLAVDGDPVADLGALNRRSLVLARGREIPLN</sequence>
<gene>
    <name evidence="6" type="ORF">ACFQ16_11555</name>
</gene>
<dbReference type="InterPro" id="IPR051781">
    <property type="entry name" value="Metallo-dep_Hydrolase"/>
</dbReference>
<dbReference type="Proteomes" id="UP001597018">
    <property type="component" value="Unassembled WGS sequence"/>
</dbReference>
<dbReference type="Gene3D" id="2.30.40.10">
    <property type="entry name" value="Urease, subunit C, domain 1"/>
    <property type="match status" value="1"/>
</dbReference>
<dbReference type="InterPro" id="IPR006680">
    <property type="entry name" value="Amidohydro-rel"/>
</dbReference>